<dbReference type="OrthoDB" id="41492at2759"/>
<proteinExistence type="inferred from homology"/>
<dbReference type="Pfam" id="PF02423">
    <property type="entry name" value="OCD_Mu_crystall"/>
    <property type="match status" value="1"/>
</dbReference>
<keyword evidence="4" id="KW-1185">Reference proteome</keyword>
<comment type="caution">
    <text evidence="3">The sequence shown here is derived from an EMBL/GenBank/DDBJ whole genome shotgun (WGS) entry which is preliminary data.</text>
</comment>
<evidence type="ECO:0000256" key="2">
    <source>
        <dbReference type="SAM" id="MobiDB-lite"/>
    </source>
</evidence>
<dbReference type="Gene3D" id="3.40.50.720">
    <property type="entry name" value="NAD(P)-binding Rossmann-like Domain"/>
    <property type="match status" value="1"/>
</dbReference>
<dbReference type="SUPFAM" id="SSF51735">
    <property type="entry name" value="NAD(P)-binding Rossmann-fold domains"/>
    <property type="match status" value="1"/>
</dbReference>
<dbReference type="Gene3D" id="3.30.1780.10">
    <property type="entry name" value="ornithine cyclodeaminase, domain 1"/>
    <property type="match status" value="1"/>
</dbReference>
<dbReference type="PANTHER" id="PTHR13812:SF19">
    <property type="entry name" value="KETIMINE REDUCTASE MU-CRYSTALLIN"/>
    <property type="match status" value="1"/>
</dbReference>
<dbReference type="Proteomes" id="UP001151287">
    <property type="component" value="Unassembled WGS sequence"/>
</dbReference>
<reference evidence="3" key="1">
    <citation type="journal article" date="2022" name="Cell">
        <title>Repeat-based holocentromeres influence genome architecture and karyotype evolution.</title>
        <authorList>
            <person name="Hofstatter P.G."/>
            <person name="Thangavel G."/>
            <person name="Lux T."/>
            <person name="Neumann P."/>
            <person name="Vondrak T."/>
            <person name="Novak P."/>
            <person name="Zhang M."/>
            <person name="Costa L."/>
            <person name="Castellani M."/>
            <person name="Scott A."/>
            <person name="Toegelov H."/>
            <person name="Fuchs J."/>
            <person name="Mata-Sucre Y."/>
            <person name="Dias Y."/>
            <person name="Vanzela A.L.L."/>
            <person name="Huettel B."/>
            <person name="Almeida C.C.S."/>
            <person name="Simkova H."/>
            <person name="Souza G."/>
            <person name="Pedrosa-Harand A."/>
            <person name="Macas J."/>
            <person name="Mayer K.F.X."/>
            <person name="Houben A."/>
            <person name="Marques A."/>
        </authorList>
    </citation>
    <scope>NUCLEOTIDE SEQUENCE</scope>
    <source>
        <strain evidence="3">RhyBre1mFocal</strain>
    </source>
</reference>
<gene>
    <name evidence="3" type="ORF">LUZ63_011160</name>
</gene>
<name>A0A9Q0CIV3_9POAL</name>
<dbReference type="AlphaFoldDB" id="A0A9Q0CIV3"/>
<dbReference type="GO" id="GO:0005737">
    <property type="term" value="C:cytoplasm"/>
    <property type="evidence" value="ECO:0007669"/>
    <property type="project" value="TreeGrafter"/>
</dbReference>
<sequence length="273" mass="29455">MASQLPPFPSNQPFVHLNSPTLNRLLSPDRLIPHLITFLPTFAPSIIYVPRLGYTLPSPSLSTTSTSTSTSSSSSPSPSPNSLSLKTCYSTNPSFPYFSVGMVTQFSSNPSFLPPLPGMHYVVSLFHSPTGVPLASLDGRSLAYLRVIAVSGLASFLLSLPTSQTLLFIGSGENAHLVTAHRIARPSINCIIVYNPNFSKAHDFARELSSREPDCSTVIFDYAKDLDQAIGMADIVCCAAYSRTTNVPIVKGKLLKPGAHLDLVGSFTYEMKQ</sequence>
<dbReference type="InterPro" id="IPR023401">
    <property type="entry name" value="ODC_N"/>
</dbReference>
<feature type="region of interest" description="Disordered" evidence="2">
    <location>
        <begin position="60"/>
        <end position="83"/>
    </location>
</feature>
<evidence type="ECO:0000313" key="3">
    <source>
        <dbReference type="EMBL" id="KAJ1694462.1"/>
    </source>
</evidence>
<evidence type="ECO:0000256" key="1">
    <source>
        <dbReference type="ARBA" id="ARBA00008903"/>
    </source>
</evidence>
<evidence type="ECO:0008006" key="5">
    <source>
        <dbReference type="Google" id="ProtNLM"/>
    </source>
</evidence>
<organism evidence="3 4">
    <name type="scientific">Rhynchospora breviuscula</name>
    <dbReference type="NCBI Taxonomy" id="2022672"/>
    <lineage>
        <taxon>Eukaryota</taxon>
        <taxon>Viridiplantae</taxon>
        <taxon>Streptophyta</taxon>
        <taxon>Embryophyta</taxon>
        <taxon>Tracheophyta</taxon>
        <taxon>Spermatophyta</taxon>
        <taxon>Magnoliopsida</taxon>
        <taxon>Liliopsida</taxon>
        <taxon>Poales</taxon>
        <taxon>Cyperaceae</taxon>
        <taxon>Cyperoideae</taxon>
        <taxon>Rhynchosporeae</taxon>
        <taxon>Rhynchospora</taxon>
    </lineage>
</organism>
<comment type="similarity">
    <text evidence="1">Belongs to the ornithine cyclodeaminase/mu-crystallin family.</text>
</comment>
<protein>
    <recommendedName>
        <fullName evidence="5">Ornithine cyclodeaminase</fullName>
    </recommendedName>
</protein>
<dbReference type="InterPro" id="IPR003462">
    <property type="entry name" value="ODC_Mu_crystall"/>
</dbReference>
<dbReference type="InterPro" id="IPR036291">
    <property type="entry name" value="NAD(P)-bd_dom_sf"/>
</dbReference>
<evidence type="ECO:0000313" key="4">
    <source>
        <dbReference type="Proteomes" id="UP001151287"/>
    </source>
</evidence>
<dbReference type="EMBL" id="JAMQYH010000003">
    <property type="protein sequence ID" value="KAJ1694462.1"/>
    <property type="molecule type" value="Genomic_DNA"/>
</dbReference>
<accession>A0A9Q0CIV3</accession>
<dbReference type="PANTHER" id="PTHR13812">
    <property type="entry name" value="KETIMINE REDUCTASE MU-CRYSTALLIN"/>
    <property type="match status" value="1"/>
</dbReference>